<evidence type="ECO:0000313" key="2">
    <source>
        <dbReference type="EMBL" id="KAJ7194048.1"/>
    </source>
</evidence>
<gene>
    <name evidence="2" type="ORF">GGX14DRAFT_587098</name>
</gene>
<sequence>MVYDSESSVHPPPARPPLSRCIPHPPPAVMTPFATSNGNRCTVTAATSKLSKSPRRATCPIRGISVASARAHRTHVRQATPAARALPAARCLLLPAACRSPLATRCPLPDARRPLLACSKTLTRTVHMPAARCVLPTARCLRVVKVPPPDVRASRKSHRLCITRPTLPQTTRCMRARLPRPAARYTPAAAPASPAPRCLPPVVPPPVARRTLPAACCLLLACSARGGDGRVLVY</sequence>
<protein>
    <submittedName>
        <fullName evidence="2">Uncharacterized protein</fullName>
    </submittedName>
</protein>
<name>A0AAD6UTB3_9AGAR</name>
<organism evidence="2 3">
    <name type="scientific">Mycena pura</name>
    <dbReference type="NCBI Taxonomy" id="153505"/>
    <lineage>
        <taxon>Eukaryota</taxon>
        <taxon>Fungi</taxon>
        <taxon>Dikarya</taxon>
        <taxon>Basidiomycota</taxon>
        <taxon>Agaricomycotina</taxon>
        <taxon>Agaricomycetes</taxon>
        <taxon>Agaricomycetidae</taxon>
        <taxon>Agaricales</taxon>
        <taxon>Marasmiineae</taxon>
        <taxon>Mycenaceae</taxon>
        <taxon>Mycena</taxon>
    </lineage>
</organism>
<reference evidence="2" key="1">
    <citation type="submission" date="2023-03" db="EMBL/GenBank/DDBJ databases">
        <title>Massive genome expansion in bonnet fungi (Mycena s.s.) driven by repeated elements and novel gene families across ecological guilds.</title>
        <authorList>
            <consortium name="Lawrence Berkeley National Laboratory"/>
            <person name="Harder C.B."/>
            <person name="Miyauchi S."/>
            <person name="Viragh M."/>
            <person name="Kuo A."/>
            <person name="Thoen E."/>
            <person name="Andreopoulos B."/>
            <person name="Lu D."/>
            <person name="Skrede I."/>
            <person name="Drula E."/>
            <person name="Henrissat B."/>
            <person name="Morin E."/>
            <person name="Kohler A."/>
            <person name="Barry K."/>
            <person name="LaButti K."/>
            <person name="Morin E."/>
            <person name="Salamov A."/>
            <person name="Lipzen A."/>
            <person name="Mereny Z."/>
            <person name="Hegedus B."/>
            <person name="Baldrian P."/>
            <person name="Stursova M."/>
            <person name="Weitz H."/>
            <person name="Taylor A."/>
            <person name="Grigoriev I.V."/>
            <person name="Nagy L.G."/>
            <person name="Martin F."/>
            <person name="Kauserud H."/>
        </authorList>
    </citation>
    <scope>NUCLEOTIDE SEQUENCE</scope>
    <source>
        <strain evidence="2">9144</strain>
    </source>
</reference>
<evidence type="ECO:0000313" key="3">
    <source>
        <dbReference type="Proteomes" id="UP001219525"/>
    </source>
</evidence>
<dbReference type="Proteomes" id="UP001219525">
    <property type="component" value="Unassembled WGS sequence"/>
</dbReference>
<proteinExistence type="predicted"/>
<accession>A0AAD6UTB3</accession>
<keyword evidence="3" id="KW-1185">Reference proteome</keyword>
<dbReference type="AlphaFoldDB" id="A0AAD6UTB3"/>
<evidence type="ECO:0000256" key="1">
    <source>
        <dbReference type="SAM" id="MobiDB-lite"/>
    </source>
</evidence>
<dbReference type="EMBL" id="JARJCW010000102">
    <property type="protein sequence ID" value="KAJ7194048.1"/>
    <property type="molecule type" value="Genomic_DNA"/>
</dbReference>
<comment type="caution">
    <text evidence="2">The sequence shown here is derived from an EMBL/GenBank/DDBJ whole genome shotgun (WGS) entry which is preliminary data.</text>
</comment>
<feature type="region of interest" description="Disordered" evidence="1">
    <location>
        <begin position="1"/>
        <end position="23"/>
    </location>
</feature>